<evidence type="ECO:0008006" key="3">
    <source>
        <dbReference type="Google" id="ProtNLM"/>
    </source>
</evidence>
<accession>S3EH14</accession>
<dbReference type="EMBL" id="AMSD01000002">
    <property type="protein sequence ID" value="EPE37463.1"/>
    <property type="molecule type" value="Genomic_DNA"/>
</dbReference>
<dbReference type="Proteomes" id="UP000053688">
    <property type="component" value="Unassembled WGS sequence"/>
</dbReference>
<dbReference type="STRING" id="28176.CF66_3013"/>
<dbReference type="eggNOG" id="ENOG5031MNT">
    <property type="taxonomic scope" value="Bacteria"/>
</dbReference>
<proteinExistence type="predicted"/>
<comment type="caution">
    <text evidence="1">The sequence shown here is derived from an EMBL/GenBank/DDBJ whole genome shotgun (WGS) entry which is preliminary data.</text>
</comment>
<gene>
    <name evidence="1" type="ORF">O1U_0766</name>
</gene>
<organism evidence="1 2">
    <name type="scientific">Candidatus Photodesmus katoptron Akat1</name>
    <dbReference type="NCBI Taxonomy" id="1236703"/>
    <lineage>
        <taxon>Bacteria</taxon>
        <taxon>Pseudomonadati</taxon>
        <taxon>Pseudomonadota</taxon>
        <taxon>Gammaproteobacteria</taxon>
        <taxon>Vibrionales</taxon>
        <taxon>Vibrionaceae</taxon>
        <taxon>Candidatus Photodesmus</taxon>
    </lineage>
</organism>
<protein>
    <recommendedName>
        <fullName evidence="3">Outer membrane protein beta-barrel domain-containing protein</fullName>
    </recommendedName>
</protein>
<sequence>MFQVKKISIVSRAVLSGLSLLSFVIQANTFNYNYFEIRTGFQPEMAGLELSTLLTENSHFVARIDSELQGDWDTAIGVGFNGPINKFSDIYGQFLIHYLSYPLKINPFGKKIIEKEINFGGRFWLTEKIEAIGRIGRVSRQGSVFHVGARFHSTEELSISAEMRKNANYRTRATISVRFEF</sequence>
<evidence type="ECO:0000313" key="1">
    <source>
        <dbReference type="EMBL" id="EPE37463.1"/>
    </source>
</evidence>
<name>S3EH14_9GAMM</name>
<keyword evidence="2" id="KW-1185">Reference proteome</keyword>
<dbReference type="AlphaFoldDB" id="S3EH14"/>
<evidence type="ECO:0000313" key="2">
    <source>
        <dbReference type="Proteomes" id="UP000053688"/>
    </source>
</evidence>
<dbReference type="RefSeq" id="WP_016504095.1">
    <property type="nucleotide sequence ID" value="NZ_AMSD01000002.1"/>
</dbReference>
<reference evidence="1 2" key="1">
    <citation type="journal article" date="2014" name="Environ. Microbiol.">
        <title>Genomic signatures of obligate host dependence in the luminous bacterial symbiont of a vertebrate.</title>
        <authorList>
            <person name="Hendry T.A."/>
            <person name="de Wet J.R."/>
            <person name="Dunlap P.V."/>
        </authorList>
    </citation>
    <scope>NUCLEOTIDE SEQUENCE [LARGE SCALE GENOMIC DNA]</scope>
    <source>
        <strain evidence="1 2">Akat1</strain>
    </source>
</reference>